<dbReference type="Pfam" id="PF02984">
    <property type="entry name" value="Cyclin_C"/>
    <property type="match status" value="1"/>
</dbReference>
<feature type="region of interest" description="Disordered" evidence="6">
    <location>
        <begin position="1"/>
        <end position="77"/>
    </location>
</feature>
<evidence type="ECO:0000259" key="8">
    <source>
        <dbReference type="SMART" id="SM01332"/>
    </source>
</evidence>
<dbReference type="SUPFAM" id="SSF47954">
    <property type="entry name" value="Cyclin-like"/>
    <property type="match status" value="2"/>
</dbReference>
<dbReference type="STRING" id="1147741.A0A0R3RZM7"/>
<dbReference type="InterPro" id="IPR013763">
    <property type="entry name" value="Cyclin-like_dom"/>
</dbReference>
<feature type="domain" description="Cyclin-like" evidence="7">
    <location>
        <begin position="153"/>
        <end position="235"/>
    </location>
</feature>
<dbReference type="InterPro" id="IPR036915">
    <property type="entry name" value="Cyclin-like_sf"/>
</dbReference>
<comment type="similarity">
    <text evidence="1">Belongs to the cyclin family. Cyclin AB subfamily.</text>
</comment>
<evidence type="ECO:0000256" key="5">
    <source>
        <dbReference type="RuleBase" id="RU000383"/>
    </source>
</evidence>
<keyword evidence="4" id="KW-0131">Cell cycle</keyword>
<evidence type="ECO:0000259" key="7">
    <source>
        <dbReference type="SMART" id="SM00385"/>
    </source>
</evidence>
<name>A0A0R3RZM7_9BILA</name>
<dbReference type="Gene3D" id="1.10.472.10">
    <property type="entry name" value="Cyclin-like"/>
    <property type="match status" value="2"/>
</dbReference>
<dbReference type="Pfam" id="PF00134">
    <property type="entry name" value="Cyclin_N"/>
    <property type="match status" value="1"/>
</dbReference>
<dbReference type="Proteomes" id="UP000050640">
    <property type="component" value="Unplaced"/>
</dbReference>
<dbReference type="SMART" id="SM01332">
    <property type="entry name" value="Cyclin_C"/>
    <property type="match status" value="1"/>
</dbReference>
<feature type="compositionally biased region" description="Polar residues" evidence="6">
    <location>
        <begin position="1"/>
        <end position="14"/>
    </location>
</feature>
<evidence type="ECO:0000256" key="2">
    <source>
        <dbReference type="ARBA" id="ARBA00022618"/>
    </source>
</evidence>
<dbReference type="PIRSF" id="PIRSF001771">
    <property type="entry name" value="Cyclin_A_B_D_E"/>
    <property type="match status" value="1"/>
</dbReference>
<dbReference type="GO" id="GO:0051301">
    <property type="term" value="P:cell division"/>
    <property type="evidence" value="ECO:0007669"/>
    <property type="project" value="UniProtKB-KW"/>
</dbReference>
<keyword evidence="9" id="KW-1185">Reference proteome</keyword>
<protein>
    <submittedName>
        <fullName evidence="10">G2/mitotic-specific cyclin-B3</fullName>
    </submittedName>
</protein>
<feature type="compositionally biased region" description="Basic and acidic residues" evidence="6">
    <location>
        <begin position="63"/>
        <end position="72"/>
    </location>
</feature>
<dbReference type="SMART" id="SM00385">
    <property type="entry name" value="CYCLIN"/>
    <property type="match status" value="2"/>
</dbReference>
<keyword evidence="2" id="KW-0132">Cell division</keyword>
<dbReference type="InterPro" id="IPR004367">
    <property type="entry name" value="Cyclin_C-dom"/>
</dbReference>
<dbReference type="GO" id="GO:0044772">
    <property type="term" value="P:mitotic cell cycle phase transition"/>
    <property type="evidence" value="ECO:0007669"/>
    <property type="project" value="InterPro"/>
</dbReference>
<feature type="domain" description="Cyclin-like" evidence="7">
    <location>
        <begin position="248"/>
        <end position="332"/>
    </location>
</feature>
<dbReference type="InterPro" id="IPR046965">
    <property type="entry name" value="Cyclin_A/B-like"/>
</dbReference>
<evidence type="ECO:0000313" key="10">
    <source>
        <dbReference type="WBParaSite" id="EEL_0000779101-mRNA-1"/>
    </source>
</evidence>
<reference evidence="10" key="1">
    <citation type="submission" date="2017-02" db="UniProtKB">
        <authorList>
            <consortium name="WormBaseParasite"/>
        </authorList>
    </citation>
    <scope>IDENTIFICATION</scope>
</reference>
<proteinExistence type="inferred from homology"/>
<accession>A0A0R3RZM7</accession>
<evidence type="ECO:0000313" key="9">
    <source>
        <dbReference type="Proteomes" id="UP000050640"/>
    </source>
</evidence>
<sequence>MIPANTKRNINPTYSDDKNALPKKNKRTGLTDLSNAISSTLHISSKAGENTEKPRRVRPVVRAKSEERKSFRVSESTYESDSELPTRLDQTIWMDPCPDFDYDARNRGDPFQVPEYAVDIFNYYHNRELKFRPFDYLHRHPQLKKIRRAKVIDWFVRCQEDFEVNHEVLYHSVKMFDLFMCASRNMEQFDYIGAAAMIVAAKLDQQGPPLPDDFINLPLGQRVKKVNNYERKILTALKCDINFPLSYRFLRRYSRTGGLDMQTLTLARFVLETSLLFYEFICVPDSLMAAAALLLSMRMIKTGEWSTKLIKYSGYKLEQVEPLMWRLNHMMKMRSKVYPACISIEEKYSHPIFYNVADIQLLPDRRPRNEPVGPPIGLGFASINKSKLTFED</sequence>
<feature type="domain" description="Cyclin C-terminal" evidence="8">
    <location>
        <begin position="244"/>
        <end position="362"/>
    </location>
</feature>
<evidence type="ECO:0000256" key="6">
    <source>
        <dbReference type="SAM" id="MobiDB-lite"/>
    </source>
</evidence>
<dbReference type="InterPro" id="IPR039361">
    <property type="entry name" value="Cyclin"/>
</dbReference>
<evidence type="ECO:0000256" key="1">
    <source>
        <dbReference type="ARBA" id="ARBA00006955"/>
    </source>
</evidence>
<keyword evidence="3 5" id="KW-0195">Cyclin</keyword>
<evidence type="ECO:0000256" key="4">
    <source>
        <dbReference type="ARBA" id="ARBA00023306"/>
    </source>
</evidence>
<evidence type="ECO:0000256" key="3">
    <source>
        <dbReference type="ARBA" id="ARBA00023127"/>
    </source>
</evidence>
<dbReference type="PANTHER" id="PTHR10177">
    <property type="entry name" value="CYCLINS"/>
    <property type="match status" value="1"/>
</dbReference>
<feature type="compositionally biased region" description="Polar residues" evidence="6">
    <location>
        <begin position="31"/>
        <end position="43"/>
    </location>
</feature>
<dbReference type="GO" id="GO:0016538">
    <property type="term" value="F:cyclin-dependent protein serine/threonine kinase regulator activity"/>
    <property type="evidence" value="ECO:0007669"/>
    <property type="project" value="InterPro"/>
</dbReference>
<dbReference type="AlphaFoldDB" id="A0A0R3RZM7"/>
<dbReference type="FunFam" id="1.10.472.10:FF:000005">
    <property type="entry name" value="G2/mitotic-specific cyclin B"/>
    <property type="match status" value="1"/>
</dbReference>
<dbReference type="WBParaSite" id="EEL_0000779101-mRNA-1">
    <property type="protein sequence ID" value="EEL_0000779101-mRNA-1"/>
    <property type="gene ID" value="EEL_0000779101"/>
</dbReference>
<organism evidence="9 10">
    <name type="scientific">Elaeophora elaphi</name>
    <dbReference type="NCBI Taxonomy" id="1147741"/>
    <lineage>
        <taxon>Eukaryota</taxon>
        <taxon>Metazoa</taxon>
        <taxon>Ecdysozoa</taxon>
        <taxon>Nematoda</taxon>
        <taxon>Chromadorea</taxon>
        <taxon>Rhabditida</taxon>
        <taxon>Spirurina</taxon>
        <taxon>Spiruromorpha</taxon>
        <taxon>Filarioidea</taxon>
        <taxon>Onchocercidae</taxon>
        <taxon>Elaeophora</taxon>
    </lineage>
</organism>
<dbReference type="InterPro" id="IPR006671">
    <property type="entry name" value="Cyclin_N"/>
</dbReference>